<evidence type="ECO:0000313" key="2">
    <source>
        <dbReference type="EMBL" id="KMU87568.1"/>
    </source>
</evidence>
<accession>A0A0J8UJA7</accession>
<gene>
    <name evidence="2" type="ORF">CIHG_05961</name>
</gene>
<reference evidence="3" key="1">
    <citation type="journal article" date="2010" name="Genome Res.">
        <title>Population genomic sequencing of Coccidioides fungi reveals recent hybridization and transposon control.</title>
        <authorList>
            <person name="Neafsey D.E."/>
            <person name="Barker B.M."/>
            <person name="Sharpton T.J."/>
            <person name="Stajich J.E."/>
            <person name="Park D.J."/>
            <person name="Whiston E."/>
            <person name="Hung C.-Y."/>
            <person name="McMahan C."/>
            <person name="White J."/>
            <person name="Sykes S."/>
            <person name="Heiman D."/>
            <person name="Young S."/>
            <person name="Zeng Q."/>
            <person name="Abouelleil A."/>
            <person name="Aftuck L."/>
            <person name="Bessette D."/>
            <person name="Brown A."/>
            <person name="FitzGerald M."/>
            <person name="Lui A."/>
            <person name="Macdonald J.P."/>
            <person name="Priest M."/>
            <person name="Orbach M.J."/>
            <person name="Galgiani J.N."/>
            <person name="Kirkland T.N."/>
            <person name="Cole G.T."/>
            <person name="Birren B.W."/>
            <person name="Henn M.R."/>
            <person name="Taylor J.W."/>
            <person name="Rounsley S.D."/>
        </authorList>
    </citation>
    <scope>NUCLEOTIDE SEQUENCE [LARGE SCALE GENOMIC DNA]</scope>
    <source>
        <strain evidence="3">H538.4</strain>
    </source>
</reference>
<name>A0A0J8UJA7_COCIT</name>
<dbReference type="AlphaFoldDB" id="A0A0J8UJA7"/>
<proteinExistence type="predicted"/>
<dbReference type="Proteomes" id="UP000054563">
    <property type="component" value="Unassembled WGS sequence"/>
</dbReference>
<evidence type="ECO:0000256" key="1">
    <source>
        <dbReference type="SAM" id="MobiDB-lite"/>
    </source>
</evidence>
<evidence type="ECO:0000313" key="3">
    <source>
        <dbReference type="Proteomes" id="UP000054563"/>
    </source>
</evidence>
<sequence>MGSRHRPGIGSNELKGGKKSMPWNIARFDDSTKSLRTARRWCLGGARQLASRPALQSEYLLLANLFPELCQLAVHFFPPSFNKLQGVPGKGPSSLVLRSAEKHPP</sequence>
<protein>
    <submittedName>
        <fullName evidence="2">Uncharacterized protein</fullName>
    </submittedName>
</protein>
<dbReference type="VEuPathDB" id="FungiDB:CIHG_05961"/>
<organism evidence="2 3">
    <name type="scientific">Coccidioides immitis H538.4</name>
    <dbReference type="NCBI Taxonomy" id="396776"/>
    <lineage>
        <taxon>Eukaryota</taxon>
        <taxon>Fungi</taxon>
        <taxon>Dikarya</taxon>
        <taxon>Ascomycota</taxon>
        <taxon>Pezizomycotina</taxon>
        <taxon>Eurotiomycetes</taxon>
        <taxon>Eurotiomycetidae</taxon>
        <taxon>Onygenales</taxon>
        <taxon>Onygenaceae</taxon>
        <taxon>Coccidioides</taxon>
    </lineage>
</organism>
<dbReference type="EMBL" id="DS016999">
    <property type="protein sequence ID" value="KMU87568.1"/>
    <property type="molecule type" value="Genomic_DNA"/>
</dbReference>
<feature type="region of interest" description="Disordered" evidence="1">
    <location>
        <begin position="1"/>
        <end position="20"/>
    </location>
</feature>